<evidence type="ECO:0000259" key="1">
    <source>
        <dbReference type="Pfam" id="PF00535"/>
    </source>
</evidence>
<proteinExistence type="predicted"/>
<dbReference type="PANTHER" id="PTHR22916">
    <property type="entry name" value="GLYCOSYLTRANSFERASE"/>
    <property type="match status" value="1"/>
</dbReference>
<dbReference type="PANTHER" id="PTHR22916:SF3">
    <property type="entry name" value="UDP-GLCNAC:BETAGAL BETA-1,3-N-ACETYLGLUCOSAMINYLTRANSFERASE-LIKE PROTEIN 1"/>
    <property type="match status" value="1"/>
</dbReference>
<dbReference type="Proteomes" id="UP001205603">
    <property type="component" value="Unassembled WGS sequence"/>
</dbReference>
<accession>A0ABT1MJ89</accession>
<keyword evidence="3" id="KW-1185">Reference proteome</keyword>
<evidence type="ECO:0000313" key="3">
    <source>
        <dbReference type="Proteomes" id="UP001205603"/>
    </source>
</evidence>
<comment type="caution">
    <text evidence="2">The sequence shown here is derived from an EMBL/GenBank/DDBJ whole genome shotgun (WGS) entry which is preliminary data.</text>
</comment>
<dbReference type="Pfam" id="PF00535">
    <property type="entry name" value="Glycos_transf_2"/>
    <property type="match status" value="1"/>
</dbReference>
<name>A0ABT1MJ89_9BACT</name>
<keyword evidence="2" id="KW-0328">Glycosyltransferase</keyword>
<dbReference type="EMBL" id="JANDHW010000012">
    <property type="protein sequence ID" value="MCP9612692.1"/>
    <property type="molecule type" value="Genomic_DNA"/>
</dbReference>
<organism evidence="2 3">
    <name type="scientific">Coprobacter tertius</name>
    <dbReference type="NCBI Taxonomy" id="2944915"/>
    <lineage>
        <taxon>Bacteria</taxon>
        <taxon>Pseudomonadati</taxon>
        <taxon>Bacteroidota</taxon>
        <taxon>Bacteroidia</taxon>
        <taxon>Bacteroidales</taxon>
        <taxon>Barnesiellaceae</taxon>
        <taxon>Coprobacter</taxon>
    </lineage>
</organism>
<feature type="domain" description="Glycosyltransferase 2-like" evidence="1">
    <location>
        <begin position="6"/>
        <end position="136"/>
    </location>
</feature>
<keyword evidence="2" id="KW-0808">Transferase</keyword>
<dbReference type="InterPro" id="IPR029044">
    <property type="entry name" value="Nucleotide-diphossugar_trans"/>
</dbReference>
<dbReference type="Gene3D" id="3.90.550.10">
    <property type="entry name" value="Spore Coat Polysaccharide Biosynthesis Protein SpsA, Chain A"/>
    <property type="match status" value="1"/>
</dbReference>
<dbReference type="EC" id="2.4.-.-" evidence="2"/>
<dbReference type="GO" id="GO:0016757">
    <property type="term" value="F:glycosyltransferase activity"/>
    <property type="evidence" value="ECO:0007669"/>
    <property type="project" value="UniProtKB-KW"/>
</dbReference>
<reference evidence="2 3" key="1">
    <citation type="submission" date="2022-07" db="EMBL/GenBank/DDBJ databases">
        <title>Fecal culturing of patients with breast cancer.</title>
        <authorList>
            <person name="Teng N.M.Y."/>
            <person name="Kiu R."/>
            <person name="Evans R."/>
            <person name="Baker D.J."/>
            <person name="Zenner C."/>
            <person name="Robinson S.D."/>
            <person name="Hall L.J."/>
        </authorList>
    </citation>
    <scope>NUCLEOTIDE SEQUENCE [LARGE SCALE GENOMIC DNA]</scope>
    <source>
        <strain evidence="2 3">LH1063</strain>
    </source>
</reference>
<evidence type="ECO:0000313" key="2">
    <source>
        <dbReference type="EMBL" id="MCP9612692.1"/>
    </source>
</evidence>
<sequence>MEKLLSVIVPLFNGEKYIGKCLESLIHQNIEPEKYEILVINDGSTDNGVKIAENYSKEYSQIKVITQKNGGLSSARNTGIRNSSGRYLCFVDSDDFIVENTLKSILQIAIDNYFEILTYGIVGGQEDEFTNKKYCRNFSEIEAAQSGIRYIADHNYNNGAWYYLISKDFIIKHNLYFEEGRYCEDGMFTTKAFLLAERMSAVHADVYCYVRHAGTITTSKNMTHLLKVIDDFIYAIHYLTSLIEEHKNKMSVACYERCISRRNSYLFFLFIRMYKSNLPNARIKEIIGSLSAEGLYPFGRMLKKDYKNKKFSILWYIMNHRGLYLLLCRFNSILKK</sequence>
<dbReference type="InterPro" id="IPR001173">
    <property type="entry name" value="Glyco_trans_2-like"/>
</dbReference>
<dbReference type="RefSeq" id="WP_255028038.1">
    <property type="nucleotide sequence ID" value="NZ_JANDHW010000012.1"/>
</dbReference>
<dbReference type="CDD" id="cd00761">
    <property type="entry name" value="Glyco_tranf_GTA_type"/>
    <property type="match status" value="1"/>
</dbReference>
<gene>
    <name evidence="2" type="ORF">NMU02_11375</name>
</gene>
<protein>
    <submittedName>
        <fullName evidence="2">Glycosyltransferase</fullName>
        <ecNumber evidence="2">2.4.-.-</ecNumber>
    </submittedName>
</protein>
<dbReference type="SUPFAM" id="SSF53448">
    <property type="entry name" value="Nucleotide-diphospho-sugar transferases"/>
    <property type="match status" value="1"/>
</dbReference>